<dbReference type="AlphaFoldDB" id="A0A6A4VZB0"/>
<reference evidence="1 2" key="1">
    <citation type="submission" date="2019-07" db="EMBL/GenBank/DDBJ databases">
        <title>Draft genome assembly of a fouling barnacle, Amphibalanus amphitrite (Darwin, 1854): The first reference genome for Thecostraca.</title>
        <authorList>
            <person name="Kim W."/>
        </authorList>
    </citation>
    <scope>NUCLEOTIDE SEQUENCE [LARGE SCALE GENOMIC DNA]</scope>
    <source>
        <strain evidence="1">SNU_AA5</strain>
        <tissue evidence="1">Soma without cirri and trophi</tissue>
    </source>
</reference>
<protein>
    <submittedName>
        <fullName evidence="1">Uncharacterized protein</fullName>
    </submittedName>
</protein>
<sequence>MLIVHTRLLEKVIFRSLATHRSLPIESILPTKSRSPPAFSVSPLSVSSLVRHPSRPLTAAETSDCLRRRGAALGRSTRITFIGNSRARQVFETLAGQRRLRLLTRAQTAGRAPFLDEPLLPDWHHFAEPNSTCVGVWPKGRPKGEPARAWCSQLAVGDGLELEFRWRNAMFRFLDVLRRLERGCARGLPCPDFIVINQGLHFVVNGRFGRLMPIFREYLEDCVPYLRRLTARRVKVLWMLEHAGNPRIGPESYNDDLTVLNALLADMFIRRLRLPGLHVWTSEASAVARFWSRECFWRLPELSQEDRHVCMQERYHVNNGTLEVMAQQLINFVCDSDDYN</sequence>
<comment type="caution">
    <text evidence="1">The sequence shown here is derived from an EMBL/GenBank/DDBJ whole genome shotgun (WGS) entry which is preliminary data.</text>
</comment>
<evidence type="ECO:0000313" key="2">
    <source>
        <dbReference type="Proteomes" id="UP000440578"/>
    </source>
</evidence>
<proteinExistence type="predicted"/>
<organism evidence="1 2">
    <name type="scientific">Amphibalanus amphitrite</name>
    <name type="common">Striped barnacle</name>
    <name type="synonym">Balanus amphitrite</name>
    <dbReference type="NCBI Taxonomy" id="1232801"/>
    <lineage>
        <taxon>Eukaryota</taxon>
        <taxon>Metazoa</taxon>
        <taxon>Ecdysozoa</taxon>
        <taxon>Arthropoda</taxon>
        <taxon>Crustacea</taxon>
        <taxon>Multicrustacea</taxon>
        <taxon>Cirripedia</taxon>
        <taxon>Thoracica</taxon>
        <taxon>Thoracicalcarea</taxon>
        <taxon>Balanomorpha</taxon>
        <taxon>Balanoidea</taxon>
        <taxon>Balanidae</taxon>
        <taxon>Amphibalaninae</taxon>
        <taxon>Amphibalanus</taxon>
    </lineage>
</organism>
<keyword evidence="2" id="KW-1185">Reference proteome</keyword>
<evidence type="ECO:0000313" key="1">
    <source>
        <dbReference type="EMBL" id="KAF0295238.1"/>
    </source>
</evidence>
<dbReference type="EMBL" id="VIIS01001631">
    <property type="protein sequence ID" value="KAF0295238.1"/>
    <property type="molecule type" value="Genomic_DNA"/>
</dbReference>
<dbReference type="Proteomes" id="UP000440578">
    <property type="component" value="Unassembled WGS sequence"/>
</dbReference>
<accession>A0A6A4VZB0</accession>
<dbReference type="OrthoDB" id="6347084at2759"/>
<gene>
    <name evidence="1" type="ORF">FJT64_000675</name>
</gene>
<name>A0A6A4VZB0_AMPAM</name>